<gene>
    <name evidence="7" type="ORF">ONZ51_g3236</name>
</gene>
<comment type="subcellular location">
    <subcellularLocation>
        <location evidence="1">Cytoplasm</location>
    </subcellularLocation>
</comment>
<feature type="compositionally biased region" description="Acidic residues" evidence="6">
    <location>
        <begin position="476"/>
        <end position="502"/>
    </location>
</feature>
<feature type="compositionally biased region" description="Acidic residues" evidence="6">
    <location>
        <begin position="388"/>
        <end position="398"/>
    </location>
</feature>
<dbReference type="InterPro" id="IPR027437">
    <property type="entry name" value="Rbsml_uS13_C"/>
</dbReference>
<dbReference type="GO" id="GO:0003735">
    <property type="term" value="F:structural constituent of ribosome"/>
    <property type="evidence" value="ECO:0007669"/>
    <property type="project" value="InterPro"/>
</dbReference>
<protein>
    <recommendedName>
        <fullName evidence="9">40S ribosomal protein S18</fullName>
    </recommendedName>
</protein>
<dbReference type="SUPFAM" id="SSF46946">
    <property type="entry name" value="S13-like H2TH domain"/>
    <property type="match status" value="1"/>
</dbReference>
<organism evidence="7 8">
    <name type="scientific">Trametes cubensis</name>
    <dbReference type="NCBI Taxonomy" id="1111947"/>
    <lineage>
        <taxon>Eukaryota</taxon>
        <taxon>Fungi</taxon>
        <taxon>Dikarya</taxon>
        <taxon>Basidiomycota</taxon>
        <taxon>Agaricomycotina</taxon>
        <taxon>Agaricomycetes</taxon>
        <taxon>Polyporales</taxon>
        <taxon>Polyporaceae</taxon>
        <taxon>Trametes</taxon>
    </lineage>
</organism>
<evidence type="ECO:0000313" key="8">
    <source>
        <dbReference type="Proteomes" id="UP001215151"/>
    </source>
</evidence>
<dbReference type="FunFam" id="4.10.910.10:FF:000002">
    <property type="entry name" value="40S ribosomal protein S18"/>
    <property type="match status" value="1"/>
</dbReference>
<feature type="region of interest" description="Disordered" evidence="6">
    <location>
        <begin position="218"/>
        <end position="308"/>
    </location>
</feature>
<dbReference type="Gene3D" id="1.10.8.50">
    <property type="match status" value="1"/>
</dbReference>
<dbReference type="HAMAP" id="MF_01315">
    <property type="entry name" value="Ribosomal_uS13"/>
    <property type="match status" value="1"/>
</dbReference>
<evidence type="ECO:0000256" key="1">
    <source>
        <dbReference type="ARBA" id="ARBA00004496"/>
    </source>
</evidence>
<evidence type="ECO:0000313" key="7">
    <source>
        <dbReference type="EMBL" id="KAJ8488900.1"/>
    </source>
</evidence>
<dbReference type="AlphaFoldDB" id="A0AAD7XBA7"/>
<name>A0AAD7XBA7_9APHY</name>
<keyword evidence="4" id="KW-0689">Ribosomal protein</keyword>
<dbReference type="PANTHER" id="PTHR10871">
    <property type="entry name" value="30S RIBOSOMAL PROTEIN S13/40S RIBOSOMAL PROTEIN S18"/>
    <property type="match status" value="1"/>
</dbReference>
<feature type="compositionally biased region" description="Low complexity" evidence="6">
    <location>
        <begin position="277"/>
        <end position="299"/>
    </location>
</feature>
<dbReference type="Pfam" id="PF00416">
    <property type="entry name" value="Ribosomal_S13"/>
    <property type="match status" value="1"/>
</dbReference>
<feature type="compositionally biased region" description="Low complexity" evidence="6">
    <location>
        <begin position="399"/>
        <end position="410"/>
    </location>
</feature>
<keyword evidence="3" id="KW-0963">Cytoplasm</keyword>
<dbReference type="InterPro" id="IPR010979">
    <property type="entry name" value="Ribosomal_uS13-like_H2TH"/>
</dbReference>
<reference evidence="7" key="1">
    <citation type="submission" date="2022-11" db="EMBL/GenBank/DDBJ databases">
        <title>Genome Sequence of Cubamyces cubensis.</title>
        <authorList>
            <person name="Buettner E."/>
        </authorList>
    </citation>
    <scope>NUCLEOTIDE SEQUENCE</scope>
    <source>
        <strain evidence="7">MPL-01</strain>
    </source>
</reference>
<comment type="caution">
    <text evidence="7">The sequence shown here is derived from an EMBL/GenBank/DDBJ whole genome shotgun (WGS) entry which is preliminary data.</text>
</comment>
<dbReference type="PROSITE" id="PS50159">
    <property type="entry name" value="RIBOSOMAL_S13_2"/>
    <property type="match status" value="1"/>
</dbReference>
<proteinExistence type="inferred from homology"/>
<dbReference type="Gene3D" id="4.10.910.10">
    <property type="entry name" value="30s ribosomal protein s13, domain 2"/>
    <property type="match status" value="1"/>
</dbReference>
<dbReference type="InterPro" id="IPR018269">
    <property type="entry name" value="Ribosomal_uS13_CS"/>
</dbReference>
<dbReference type="PROSITE" id="PS00646">
    <property type="entry name" value="RIBOSOMAL_S13_1"/>
    <property type="match status" value="1"/>
</dbReference>
<evidence type="ECO:0000256" key="4">
    <source>
        <dbReference type="ARBA" id="ARBA00022980"/>
    </source>
</evidence>
<evidence type="ECO:0008006" key="9">
    <source>
        <dbReference type="Google" id="ProtNLM"/>
    </source>
</evidence>
<keyword evidence="5" id="KW-0687">Ribonucleoprotein</keyword>
<keyword evidence="8" id="KW-1185">Reference proteome</keyword>
<comment type="similarity">
    <text evidence="2">Belongs to the universal ribosomal protein uS13 family.</text>
</comment>
<evidence type="ECO:0000256" key="2">
    <source>
        <dbReference type="ARBA" id="ARBA00008080"/>
    </source>
</evidence>
<dbReference type="GO" id="GO:0006412">
    <property type="term" value="P:translation"/>
    <property type="evidence" value="ECO:0007669"/>
    <property type="project" value="InterPro"/>
</dbReference>
<dbReference type="PANTHER" id="PTHR10871:SF3">
    <property type="entry name" value="SMALL RIBOSOMAL SUBUNIT PROTEIN US13"/>
    <property type="match status" value="1"/>
</dbReference>
<dbReference type="Proteomes" id="UP001215151">
    <property type="component" value="Unassembled WGS sequence"/>
</dbReference>
<sequence length="527" mass="58444">MSLESLRWNSAGPGERFYWILDGKEMGLRLDGTERFWMKLRHPPPPTMSLVVPEPHQQFQHILRLLNTNVDGKRKIMYALTEIKGVGRRYANLVCKKADVDLNKRAGELNSDELERLVTIIQNPTQFKIPTWFLNRQRDIVDGKNSQILSNGVDSKLRDDLERLKKIRAHRGLRHFWGLRVRGQHTKTTGRRGKTVAWANPYYLHPWFKMPSLKRKELSSDEEDAPTTPIRAASLDPRRSLSPAPSPKRRRCDVLESGMSQLTLDGRPIPPSPAPFAPGQFASAAPPAAFPTAPTVQFPDAPPSAAPQWTDARLAPNVTQLPITAVPTSVVLPGSVEEPTSPETVVEEDIDVPEVSMKVPSWYEIEKDLDASSSGSSESGDTGIVITDLEDSDSEDNDSAGARARSASTADADDDSPQFTISSALLDRLPKPHTLGPLGPESSSANNALVLYRPLPIPVQTDEDGDDNTRTRTPREEDEPSIEEVVETEDVPIMEDEPIPMDDQIEFTPIVESVGEPADEPMDIEML</sequence>
<dbReference type="GO" id="GO:0005829">
    <property type="term" value="C:cytosol"/>
    <property type="evidence" value="ECO:0007669"/>
    <property type="project" value="TreeGrafter"/>
</dbReference>
<accession>A0AAD7XBA7</accession>
<dbReference type="GO" id="GO:0015935">
    <property type="term" value="C:small ribosomal subunit"/>
    <property type="evidence" value="ECO:0007669"/>
    <property type="project" value="TreeGrafter"/>
</dbReference>
<evidence type="ECO:0000256" key="5">
    <source>
        <dbReference type="ARBA" id="ARBA00023274"/>
    </source>
</evidence>
<feature type="region of interest" description="Disordered" evidence="6">
    <location>
        <begin position="368"/>
        <end position="502"/>
    </location>
</feature>
<evidence type="ECO:0000256" key="3">
    <source>
        <dbReference type="ARBA" id="ARBA00022490"/>
    </source>
</evidence>
<dbReference type="EMBL" id="JAPEVG010000056">
    <property type="protein sequence ID" value="KAJ8488900.1"/>
    <property type="molecule type" value="Genomic_DNA"/>
</dbReference>
<evidence type="ECO:0000256" key="6">
    <source>
        <dbReference type="SAM" id="MobiDB-lite"/>
    </source>
</evidence>
<dbReference type="InterPro" id="IPR001892">
    <property type="entry name" value="Ribosomal_uS13"/>
</dbReference>
<dbReference type="FunFam" id="1.10.8.50:FF:000002">
    <property type="entry name" value="40S ribosomal protein S18"/>
    <property type="match status" value="1"/>
</dbReference>
<dbReference type="GO" id="GO:0003723">
    <property type="term" value="F:RNA binding"/>
    <property type="evidence" value="ECO:0007669"/>
    <property type="project" value="InterPro"/>
</dbReference>